<dbReference type="InterPro" id="IPR021327">
    <property type="entry name" value="DUF2934"/>
</dbReference>
<accession>A0A5C4MRQ8</accession>
<feature type="compositionally biased region" description="Basic and acidic residues" evidence="1">
    <location>
        <begin position="1"/>
        <end position="32"/>
    </location>
</feature>
<feature type="region of interest" description="Disordered" evidence="1">
    <location>
        <begin position="1"/>
        <end position="59"/>
    </location>
</feature>
<dbReference type="Proteomes" id="UP000305887">
    <property type="component" value="Unassembled WGS sequence"/>
</dbReference>
<evidence type="ECO:0000313" key="3">
    <source>
        <dbReference type="Proteomes" id="UP000305887"/>
    </source>
</evidence>
<evidence type="ECO:0000313" key="2">
    <source>
        <dbReference type="EMBL" id="TNC48471.1"/>
    </source>
</evidence>
<evidence type="ECO:0000256" key="1">
    <source>
        <dbReference type="SAM" id="MobiDB-lite"/>
    </source>
</evidence>
<proteinExistence type="predicted"/>
<reference evidence="2 3" key="1">
    <citation type="submission" date="2019-06" db="EMBL/GenBank/DDBJ databases">
        <title>YIM 131921 draft genome.</title>
        <authorList>
            <person name="Jiang L."/>
        </authorList>
    </citation>
    <scope>NUCLEOTIDE SEQUENCE [LARGE SCALE GENOMIC DNA]</scope>
    <source>
        <strain evidence="2 3">YIM 131921</strain>
    </source>
</reference>
<dbReference type="EMBL" id="VDFU01000017">
    <property type="protein sequence ID" value="TNC48471.1"/>
    <property type="molecule type" value="Genomic_DNA"/>
</dbReference>
<sequence length="100" mass="10534">MADDREQRIRERAHAIWEQEGRPHGRDEDHWRQASQEVGSDMFDQPGVTENQERAGSLDGGLLPAGGLVAAGGPAGLGLAGLGMTGAPADGDGEQTERSD</sequence>
<gene>
    <name evidence="2" type="ORF">FHG66_14050</name>
</gene>
<dbReference type="AlphaFoldDB" id="A0A5C4MRQ8"/>
<dbReference type="OrthoDB" id="9811127at2"/>
<dbReference type="Pfam" id="PF11154">
    <property type="entry name" value="DUF2934"/>
    <property type="match status" value="1"/>
</dbReference>
<name>A0A5C4MRQ8_9RHOB</name>
<organism evidence="2 3">
    <name type="scientific">Rubellimicrobium rubrum</name>
    <dbReference type="NCBI Taxonomy" id="2585369"/>
    <lineage>
        <taxon>Bacteria</taxon>
        <taxon>Pseudomonadati</taxon>
        <taxon>Pseudomonadota</taxon>
        <taxon>Alphaproteobacteria</taxon>
        <taxon>Rhodobacterales</taxon>
        <taxon>Roseobacteraceae</taxon>
        <taxon>Rubellimicrobium</taxon>
    </lineage>
</organism>
<comment type="caution">
    <text evidence="2">The sequence shown here is derived from an EMBL/GenBank/DDBJ whole genome shotgun (WGS) entry which is preliminary data.</text>
</comment>
<dbReference type="RefSeq" id="WP_139077691.1">
    <property type="nucleotide sequence ID" value="NZ_VDFU01000017.1"/>
</dbReference>
<protein>
    <submittedName>
        <fullName evidence="2">DUF2934 domain-containing protein</fullName>
    </submittedName>
</protein>
<keyword evidence="3" id="KW-1185">Reference proteome</keyword>